<feature type="compositionally biased region" description="Low complexity" evidence="1">
    <location>
        <begin position="29"/>
        <end position="73"/>
    </location>
</feature>
<evidence type="ECO:0000256" key="1">
    <source>
        <dbReference type="SAM" id="MobiDB-lite"/>
    </source>
</evidence>
<evidence type="ECO:0000313" key="4">
    <source>
        <dbReference type="EMBL" id="MDX8151373.1"/>
    </source>
</evidence>
<dbReference type="CDD" id="cd22268">
    <property type="entry name" value="DPBB_RlpA-like"/>
    <property type="match status" value="1"/>
</dbReference>
<accession>A0ABU4VHX1</accession>
<dbReference type="InterPro" id="IPR009009">
    <property type="entry name" value="RlpA-like_DPBB"/>
</dbReference>
<gene>
    <name evidence="4" type="ORF">SK069_07210</name>
</gene>
<dbReference type="Pfam" id="PF03330">
    <property type="entry name" value="DPBB_1"/>
    <property type="match status" value="1"/>
</dbReference>
<evidence type="ECO:0000256" key="2">
    <source>
        <dbReference type="SAM" id="SignalP"/>
    </source>
</evidence>
<protein>
    <submittedName>
        <fullName evidence="4">Septal ring lytic transglycosylase RlpA family protein</fullName>
    </submittedName>
</protein>
<dbReference type="PANTHER" id="PTHR34183">
    <property type="entry name" value="ENDOLYTIC PEPTIDOGLYCAN TRANSGLYCOSYLASE RLPA"/>
    <property type="match status" value="1"/>
</dbReference>
<feature type="signal peptide" evidence="2">
    <location>
        <begin position="1"/>
        <end position="30"/>
    </location>
</feature>
<organism evidence="4 5">
    <name type="scientific">Patulibacter brassicae</name>
    <dbReference type="NCBI Taxonomy" id="1705717"/>
    <lineage>
        <taxon>Bacteria</taxon>
        <taxon>Bacillati</taxon>
        <taxon>Actinomycetota</taxon>
        <taxon>Thermoleophilia</taxon>
        <taxon>Solirubrobacterales</taxon>
        <taxon>Patulibacteraceae</taxon>
        <taxon>Patulibacter</taxon>
    </lineage>
</organism>
<reference evidence="4 5" key="1">
    <citation type="submission" date="2023-11" db="EMBL/GenBank/DDBJ databases">
        <authorList>
            <person name="Xu M."/>
            <person name="Jiang T."/>
        </authorList>
    </citation>
    <scope>NUCLEOTIDE SEQUENCE [LARGE SCALE GENOMIC DNA]</scope>
    <source>
        <strain evidence="4 5">SD</strain>
    </source>
</reference>
<feature type="domain" description="RlpA-like protein double-psi beta-barrel" evidence="3">
    <location>
        <begin position="191"/>
        <end position="266"/>
    </location>
</feature>
<name>A0ABU4VHX1_9ACTN</name>
<proteinExistence type="predicted"/>
<comment type="caution">
    <text evidence="4">The sequence shown here is derived from an EMBL/GenBank/DDBJ whole genome shotgun (WGS) entry which is preliminary data.</text>
</comment>
<sequence>MTYRTPARPRAAIIAVVALAALSPAATASAASGGGLSTQAAPSTAPATAEAPATTEAAPAPTATGPSPADTTSGTTVQAPGLGTWSAAPSTTVGTPVLVVGQFEAALANRRVQIQRQDARGGWRRATTARVRSNGRFVARWRTRAARYHQLRVVLLNADGSVPAGGAPAGGATARTAGSATTARVAVLAKTKATWYGPGFYGRRTACGQTLTKRTEGVAHRTLPCGTQVEIRRGGRSVVVPVIDRGPFANKADFDLTKNVADAVDVSGVDRVSYIVRDDLPRSR</sequence>
<keyword evidence="5" id="KW-1185">Reference proteome</keyword>
<dbReference type="Gene3D" id="2.40.40.10">
    <property type="entry name" value="RlpA-like domain"/>
    <property type="match status" value="1"/>
</dbReference>
<feature type="region of interest" description="Disordered" evidence="1">
    <location>
        <begin position="29"/>
        <end position="88"/>
    </location>
</feature>
<keyword evidence="2" id="KW-0732">Signal</keyword>
<dbReference type="InterPro" id="IPR036908">
    <property type="entry name" value="RlpA-like_sf"/>
</dbReference>
<dbReference type="SUPFAM" id="SSF50685">
    <property type="entry name" value="Barwin-like endoglucanases"/>
    <property type="match status" value="1"/>
</dbReference>
<dbReference type="EMBL" id="JAXAVX010000002">
    <property type="protein sequence ID" value="MDX8151373.1"/>
    <property type="molecule type" value="Genomic_DNA"/>
</dbReference>
<feature type="chain" id="PRO_5046236556" evidence="2">
    <location>
        <begin position="31"/>
        <end position="284"/>
    </location>
</feature>
<dbReference type="Proteomes" id="UP001277761">
    <property type="component" value="Unassembled WGS sequence"/>
</dbReference>
<evidence type="ECO:0000313" key="5">
    <source>
        <dbReference type="Proteomes" id="UP001277761"/>
    </source>
</evidence>
<evidence type="ECO:0000259" key="3">
    <source>
        <dbReference type="Pfam" id="PF03330"/>
    </source>
</evidence>
<dbReference type="RefSeq" id="WP_319953523.1">
    <property type="nucleotide sequence ID" value="NZ_JAXAVX010000002.1"/>
</dbReference>
<dbReference type="PANTHER" id="PTHR34183:SF8">
    <property type="entry name" value="ENDOLYTIC PEPTIDOGLYCAN TRANSGLYCOSYLASE RLPA-RELATED"/>
    <property type="match status" value="1"/>
</dbReference>